<feature type="transmembrane region" description="Helical" evidence="5">
    <location>
        <begin position="208"/>
        <end position="228"/>
    </location>
</feature>
<dbReference type="InterPro" id="IPR050186">
    <property type="entry name" value="TPT_transporter"/>
</dbReference>
<evidence type="ECO:0000313" key="8">
    <source>
        <dbReference type="Proteomes" id="UP001152759"/>
    </source>
</evidence>
<dbReference type="OrthoDB" id="6418713at2759"/>
<feature type="transmembrane region" description="Helical" evidence="5">
    <location>
        <begin position="134"/>
        <end position="157"/>
    </location>
</feature>
<dbReference type="AlphaFoldDB" id="A0A9P0A0H1"/>
<evidence type="ECO:0000256" key="3">
    <source>
        <dbReference type="ARBA" id="ARBA00022989"/>
    </source>
</evidence>
<dbReference type="PANTHER" id="PTHR11132">
    <property type="entry name" value="SOLUTE CARRIER FAMILY 35"/>
    <property type="match status" value="1"/>
</dbReference>
<evidence type="ECO:0000259" key="6">
    <source>
        <dbReference type="Pfam" id="PF03151"/>
    </source>
</evidence>
<evidence type="ECO:0000256" key="5">
    <source>
        <dbReference type="SAM" id="Phobius"/>
    </source>
</evidence>
<feature type="transmembrane region" description="Helical" evidence="5">
    <location>
        <begin position="321"/>
        <end position="351"/>
    </location>
</feature>
<evidence type="ECO:0000313" key="7">
    <source>
        <dbReference type="EMBL" id="CAH0381519.1"/>
    </source>
</evidence>
<sequence>MNATMYHEPNESLSANHHGYKSYDVSSAVDDTSYKKNLISINDPVPRTAHRNDTKEGLLNVRALFFLVLWYVFSGCTLFLNKYILHYLRGEPIILGTCQMLMTTLLGFVQMYFPCGMYKPMKRLLRPPGFYKHMVLVGCTRFMTVILGLVSLNYVAVSFTETVKSSAPLFTVVISRLLLGEYTGLYVNLSLIPVMTGLALCSMNELSFNMIGFFAALATNLTECLQNVYSKMLISGENFKYTPAELQFYTSIASIIVQIPATLFLLDYSEIRESKHPFTLFCFFLLNGAFFHFQSITAYVLMDYVSPVTHSVINTVKRAFLIWLSVILFGNSITLLSGLGTAIVIIGVMLYNKAQELDKKYRLLAAENSPLFPPDLSHKVRTI</sequence>
<feature type="transmembrane region" description="Helical" evidence="5">
    <location>
        <begin position="248"/>
        <end position="266"/>
    </location>
</feature>
<evidence type="ECO:0000256" key="4">
    <source>
        <dbReference type="ARBA" id="ARBA00023136"/>
    </source>
</evidence>
<evidence type="ECO:0000256" key="1">
    <source>
        <dbReference type="ARBA" id="ARBA00004141"/>
    </source>
</evidence>
<keyword evidence="3 5" id="KW-1133">Transmembrane helix</keyword>
<feature type="transmembrane region" description="Helical" evidence="5">
    <location>
        <begin position="177"/>
        <end position="201"/>
    </location>
</feature>
<dbReference type="InterPro" id="IPR037185">
    <property type="entry name" value="EmrE-like"/>
</dbReference>
<feature type="transmembrane region" description="Helical" evidence="5">
    <location>
        <begin position="59"/>
        <end position="80"/>
    </location>
</feature>
<reference evidence="7" key="1">
    <citation type="submission" date="2021-12" db="EMBL/GenBank/DDBJ databases">
        <authorList>
            <person name="King R."/>
        </authorList>
    </citation>
    <scope>NUCLEOTIDE SEQUENCE</scope>
</reference>
<dbReference type="KEGG" id="btab:109038850"/>
<proteinExistence type="predicted"/>
<evidence type="ECO:0000256" key="2">
    <source>
        <dbReference type="ARBA" id="ARBA00022692"/>
    </source>
</evidence>
<dbReference type="Proteomes" id="UP001152759">
    <property type="component" value="Chromosome 1"/>
</dbReference>
<protein>
    <recommendedName>
        <fullName evidence="6">Sugar phosphate transporter domain-containing protein</fullName>
    </recommendedName>
</protein>
<feature type="transmembrane region" description="Helical" evidence="5">
    <location>
        <begin position="278"/>
        <end position="301"/>
    </location>
</feature>
<dbReference type="GO" id="GO:0016020">
    <property type="term" value="C:membrane"/>
    <property type="evidence" value="ECO:0007669"/>
    <property type="project" value="UniProtKB-SubCell"/>
</dbReference>
<name>A0A9P0A0H1_BEMTA</name>
<comment type="subcellular location">
    <subcellularLocation>
        <location evidence="1">Membrane</location>
        <topology evidence="1">Multi-pass membrane protein</topology>
    </subcellularLocation>
</comment>
<dbReference type="SUPFAM" id="SSF103481">
    <property type="entry name" value="Multidrug resistance efflux transporter EmrE"/>
    <property type="match status" value="1"/>
</dbReference>
<keyword evidence="2 5" id="KW-0812">Transmembrane</keyword>
<feature type="transmembrane region" description="Helical" evidence="5">
    <location>
        <begin position="92"/>
        <end position="113"/>
    </location>
</feature>
<organism evidence="7 8">
    <name type="scientific">Bemisia tabaci</name>
    <name type="common">Sweetpotato whitefly</name>
    <name type="synonym">Aleurodes tabaci</name>
    <dbReference type="NCBI Taxonomy" id="7038"/>
    <lineage>
        <taxon>Eukaryota</taxon>
        <taxon>Metazoa</taxon>
        <taxon>Ecdysozoa</taxon>
        <taxon>Arthropoda</taxon>
        <taxon>Hexapoda</taxon>
        <taxon>Insecta</taxon>
        <taxon>Pterygota</taxon>
        <taxon>Neoptera</taxon>
        <taxon>Paraneoptera</taxon>
        <taxon>Hemiptera</taxon>
        <taxon>Sternorrhyncha</taxon>
        <taxon>Aleyrodoidea</taxon>
        <taxon>Aleyrodidae</taxon>
        <taxon>Aleyrodinae</taxon>
        <taxon>Bemisia</taxon>
    </lineage>
</organism>
<feature type="domain" description="Sugar phosphate transporter" evidence="6">
    <location>
        <begin position="63"/>
        <end position="352"/>
    </location>
</feature>
<keyword evidence="4 5" id="KW-0472">Membrane</keyword>
<gene>
    <name evidence="7" type="ORF">BEMITA_LOCUS1162</name>
</gene>
<accession>A0A9P0A0H1</accession>
<dbReference type="Pfam" id="PF03151">
    <property type="entry name" value="TPT"/>
    <property type="match status" value="1"/>
</dbReference>
<dbReference type="EMBL" id="OU963862">
    <property type="protein sequence ID" value="CAH0381519.1"/>
    <property type="molecule type" value="Genomic_DNA"/>
</dbReference>
<dbReference type="InterPro" id="IPR004853">
    <property type="entry name" value="Sugar_P_trans_dom"/>
</dbReference>
<keyword evidence="8" id="KW-1185">Reference proteome</keyword>